<keyword evidence="1" id="KW-1133">Transmembrane helix</keyword>
<dbReference type="AlphaFoldDB" id="A0A545TDF2"/>
<reference evidence="2 3" key="1">
    <citation type="submission" date="2019-06" db="EMBL/GenBank/DDBJ databases">
        <title>Draft genome of Aliikangiella marina GYP-15.</title>
        <authorList>
            <person name="Wang G."/>
        </authorList>
    </citation>
    <scope>NUCLEOTIDE SEQUENCE [LARGE SCALE GENOMIC DNA]</scope>
    <source>
        <strain evidence="2 3">GYP-15</strain>
    </source>
</reference>
<dbReference type="RefSeq" id="WP_142941856.1">
    <property type="nucleotide sequence ID" value="NZ_VIKR01000002.1"/>
</dbReference>
<dbReference type="OrthoDB" id="713928at2"/>
<keyword evidence="3" id="KW-1185">Reference proteome</keyword>
<dbReference type="Proteomes" id="UP000317839">
    <property type="component" value="Unassembled WGS sequence"/>
</dbReference>
<evidence type="ECO:0008006" key="4">
    <source>
        <dbReference type="Google" id="ProtNLM"/>
    </source>
</evidence>
<evidence type="ECO:0000313" key="2">
    <source>
        <dbReference type="EMBL" id="TQV75240.1"/>
    </source>
</evidence>
<organism evidence="2 3">
    <name type="scientific">Aliikangiella marina</name>
    <dbReference type="NCBI Taxonomy" id="1712262"/>
    <lineage>
        <taxon>Bacteria</taxon>
        <taxon>Pseudomonadati</taxon>
        <taxon>Pseudomonadota</taxon>
        <taxon>Gammaproteobacteria</taxon>
        <taxon>Oceanospirillales</taxon>
        <taxon>Pleioneaceae</taxon>
        <taxon>Aliikangiella</taxon>
    </lineage>
</organism>
<feature type="transmembrane region" description="Helical" evidence="1">
    <location>
        <begin position="44"/>
        <end position="60"/>
    </location>
</feature>
<accession>A0A545TDF2</accession>
<feature type="transmembrane region" description="Helical" evidence="1">
    <location>
        <begin position="20"/>
        <end position="38"/>
    </location>
</feature>
<keyword evidence="1" id="KW-0472">Membrane</keyword>
<dbReference type="EMBL" id="VIKR01000002">
    <property type="protein sequence ID" value="TQV75240.1"/>
    <property type="molecule type" value="Genomic_DNA"/>
</dbReference>
<sequence>MKQVTNEKDGKNVDTSQTRLSPVINALFIGFLVGIVTYSIFNNALSLLTLIPLYFIYSLVKSSKNNRDQS</sequence>
<proteinExistence type="predicted"/>
<evidence type="ECO:0000256" key="1">
    <source>
        <dbReference type="SAM" id="Phobius"/>
    </source>
</evidence>
<gene>
    <name evidence="2" type="ORF">FLL45_09905</name>
</gene>
<name>A0A545TDF2_9GAMM</name>
<evidence type="ECO:0000313" key="3">
    <source>
        <dbReference type="Proteomes" id="UP000317839"/>
    </source>
</evidence>
<keyword evidence="1" id="KW-0812">Transmembrane</keyword>
<comment type="caution">
    <text evidence="2">The sequence shown here is derived from an EMBL/GenBank/DDBJ whole genome shotgun (WGS) entry which is preliminary data.</text>
</comment>
<protein>
    <recommendedName>
        <fullName evidence="4">FUSC family protein</fullName>
    </recommendedName>
</protein>